<evidence type="ECO:0000313" key="3">
    <source>
        <dbReference type="Proteomes" id="UP001498398"/>
    </source>
</evidence>
<dbReference type="Gene3D" id="1.10.510.10">
    <property type="entry name" value="Transferase(Phosphotransferase) domain 1"/>
    <property type="match status" value="1"/>
</dbReference>
<accession>A0ABR1J5G5</accession>
<dbReference type="PANTHER" id="PTHR44167">
    <property type="entry name" value="OVARIAN-SPECIFIC SERINE/THREONINE-PROTEIN KINASE LOK-RELATED"/>
    <property type="match status" value="1"/>
</dbReference>
<evidence type="ECO:0000259" key="1">
    <source>
        <dbReference type="PROSITE" id="PS50011"/>
    </source>
</evidence>
<dbReference type="InterPro" id="IPR008271">
    <property type="entry name" value="Ser/Thr_kinase_AS"/>
</dbReference>
<dbReference type="Pfam" id="PF00069">
    <property type="entry name" value="Pkinase"/>
    <property type="match status" value="1"/>
</dbReference>
<organism evidence="2 3">
    <name type="scientific">Marasmiellus scandens</name>
    <dbReference type="NCBI Taxonomy" id="2682957"/>
    <lineage>
        <taxon>Eukaryota</taxon>
        <taxon>Fungi</taxon>
        <taxon>Dikarya</taxon>
        <taxon>Basidiomycota</taxon>
        <taxon>Agaricomycotina</taxon>
        <taxon>Agaricomycetes</taxon>
        <taxon>Agaricomycetidae</taxon>
        <taxon>Agaricales</taxon>
        <taxon>Marasmiineae</taxon>
        <taxon>Omphalotaceae</taxon>
        <taxon>Marasmiellus</taxon>
    </lineage>
</organism>
<reference evidence="2 3" key="1">
    <citation type="submission" date="2024-01" db="EMBL/GenBank/DDBJ databases">
        <title>A draft genome for the cacao thread blight pathogen Marasmiellus scandens.</title>
        <authorList>
            <person name="Baruah I.K."/>
            <person name="Leung J."/>
            <person name="Bukari Y."/>
            <person name="Amoako-Attah I."/>
            <person name="Meinhardt L.W."/>
            <person name="Bailey B.A."/>
            <person name="Cohen S.P."/>
        </authorList>
    </citation>
    <scope>NUCLEOTIDE SEQUENCE [LARGE SCALE GENOMIC DNA]</scope>
    <source>
        <strain evidence="2 3">GH-19</strain>
    </source>
</reference>
<proteinExistence type="predicted"/>
<dbReference type="EMBL" id="JBANRG010000037">
    <property type="protein sequence ID" value="KAK7448867.1"/>
    <property type="molecule type" value="Genomic_DNA"/>
</dbReference>
<dbReference type="InterPro" id="IPR011009">
    <property type="entry name" value="Kinase-like_dom_sf"/>
</dbReference>
<dbReference type="InterPro" id="IPR000719">
    <property type="entry name" value="Prot_kinase_dom"/>
</dbReference>
<keyword evidence="3" id="KW-1185">Reference proteome</keyword>
<dbReference type="PROSITE" id="PS00108">
    <property type="entry name" value="PROTEIN_KINASE_ST"/>
    <property type="match status" value="1"/>
</dbReference>
<name>A0ABR1J5G5_9AGAR</name>
<evidence type="ECO:0000313" key="2">
    <source>
        <dbReference type="EMBL" id="KAK7448867.1"/>
    </source>
</evidence>
<protein>
    <recommendedName>
        <fullName evidence="1">Protein kinase domain-containing protein</fullName>
    </recommendedName>
</protein>
<feature type="domain" description="Protein kinase" evidence="1">
    <location>
        <begin position="54"/>
        <end position="351"/>
    </location>
</feature>
<comment type="caution">
    <text evidence="2">The sequence shown here is derived from an EMBL/GenBank/DDBJ whole genome shotgun (WGS) entry which is preliminary data.</text>
</comment>
<dbReference type="Proteomes" id="UP001498398">
    <property type="component" value="Unassembled WGS sequence"/>
</dbReference>
<dbReference type="PROSITE" id="PS50011">
    <property type="entry name" value="PROTEIN_KINASE_DOM"/>
    <property type="match status" value="1"/>
</dbReference>
<gene>
    <name evidence="2" type="ORF">VKT23_013597</name>
</gene>
<dbReference type="PANTHER" id="PTHR44167:SF30">
    <property type="entry name" value="PHOSPHORYLASE KINASE"/>
    <property type="match status" value="1"/>
</dbReference>
<sequence length="392" mass="45385">MDHPLNSPVDRKNIDPKTLNEQIAFLASSKGPEELSPLERYWRDHKTWLEERGYLLRPRYHPGWTPSWKNTSKIPDDCEDGQTAKEEQHLMDARRISDGAIVMLKRISIKNNPRELAMARLLHSEPYRSDPRNHCIPIHEILSLPDEEEAVLLVMPFLYGWRVEPKLETVGETVEFLRQIFEGLKFLHDHNIAHNDVKTDNIMMDPSPLYNQPLHPVRTGKTYNWTRRPSPNTRTQSPVKYYIIDFDLARSYDRSESQVAIEYPRYGGDATVPEFMSRPQEACDPFAVDIYRLGNLVRKNLSGGGSVPLNPTFRFLHKLISDMTQDDPNKRPSMDEAVNRFESAVKGLGFLKLRSRVAHPNETLLARAVNFSTHWPRQIKYILQRKSAIPKA</sequence>
<dbReference type="SMART" id="SM00220">
    <property type="entry name" value="S_TKc"/>
    <property type="match status" value="1"/>
</dbReference>
<dbReference type="SUPFAM" id="SSF56112">
    <property type="entry name" value="Protein kinase-like (PK-like)"/>
    <property type="match status" value="1"/>
</dbReference>